<feature type="domain" description="LysM" evidence="2">
    <location>
        <begin position="100"/>
        <end position="144"/>
    </location>
</feature>
<dbReference type="CDD" id="cd00254">
    <property type="entry name" value="LT-like"/>
    <property type="match status" value="1"/>
</dbReference>
<dbReference type="Proteomes" id="UP001202922">
    <property type="component" value="Unassembled WGS sequence"/>
</dbReference>
<dbReference type="CDD" id="cd00118">
    <property type="entry name" value="LysM"/>
    <property type="match status" value="2"/>
</dbReference>
<dbReference type="SUPFAM" id="SSF53955">
    <property type="entry name" value="Lysozyme-like"/>
    <property type="match status" value="1"/>
</dbReference>
<dbReference type="SMART" id="SM00257">
    <property type="entry name" value="LysM"/>
    <property type="match status" value="2"/>
</dbReference>
<dbReference type="InterPro" id="IPR008258">
    <property type="entry name" value="Transglycosylase_SLT_dom_1"/>
</dbReference>
<dbReference type="RefSeq" id="WP_241053527.1">
    <property type="nucleotide sequence ID" value="NZ_JAKZBV010000001.1"/>
</dbReference>
<dbReference type="EMBL" id="JAKZBV010000001">
    <property type="protein sequence ID" value="MCH6470032.1"/>
    <property type="molecule type" value="Genomic_DNA"/>
</dbReference>
<protein>
    <submittedName>
        <fullName evidence="3">LysM peptidoglycan-binding domain-containing protein</fullName>
    </submittedName>
</protein>
<evidence type="ECO:0000313" key="3">
    <source>
        <dbReference type="EMBL" id="MCH6470032.1"/>
    </source>
</evidence>
<evidence type="ECO:0000259" key="2">
    <source>
        <dbReference type="PROSITE" id="PS51782"/>
    </source>
</evidence>
<dbReference type="InterPro" id="IPR018392">
    <property type="entry name" value="LysM"/>
</dbReference>
<feature type="domain" description="LysM" evidence="2">
    <location>
        <begin position="32"/>
        <end position="76"/>
    </location>
</feature>
<reference evidence="3 4" key="1">
    <citation type="submission" date="2022-03" db="EMBL/GenBank/DDBJ databases">
        <title>Sinomonas sp. isolated from a soil.</title>
        <authorList>
            <person name="Han J."/>
            <person name="Kim D.-U."/>
        </authorList>
    </citation>
    <scope>NUCLEOTIDE SEQUENCE [LARGE SCALE GENOMIC DNA]</scope>
    <source>
        <strain evidence="3 4">5-5</strain>
    </source>
</reference>
<accession>A0ABS9U013</accession>
<dbReference type="PANTHER" id="PTHR33734:SF22">
    <property type="entry name" value="MEMBRANE-BOUND LYTIC MUREIN TRANSGLYCOSYLASE D"/>
    <property type="match status" value="1"/>
</dbReference>
<name>A0ABS9U013_9MICC</name>
<dbReference type="PROSITE" id="PS51782">
    <property type="entry name" value="LYSM"/>
    <property type="match status" value="2"/>
</dbReference>
<dbReference type="Pfam" id="PF01464">
    <property type="entry name" value="SLT"/>
    <property type="match status" value="1"/>
</dbReference>
<dbReference type="Gene3D" id="1.10.530.10">
    <property type="match status" value="1"/>
</dbReference>
<dbReference type="InterPro" id="IPR023346">
    <property type="entry name" value="Lysozyme-like_dom_sf"/>
</dbReference>
<comment type="caution">
    <text evidence="3">The sequence shown here is derived from an EMBL/GenBank/DDBJ whole genome shotgun (WGS) entry which is preliminary data.</text>
</comment>
<gene>
    <name evidence="3" type="ORF">L0M17_08585</name>
</gene>
<keyword evidence="1" id="KW-0732">Signal</keyword>
<evidence type="ECO:0000256" key="1">
    <source>
        <dbReference type="SAM" id="SignalP"/>
    </source>
</evidence>
<dbReference type="PANTHER" id="PTHR33734">
    <property type="entry name" value="LYSM DOMAIN-CONTAINING GPI-ANCHORED PROTEIN 2"/>
    <property type="match status" value="1"/>
</dbReference>
<dbReference type="Gene3D" id="3.10.350.10">
    <property type="entry name" value="LysM domain"/>
    <property type="match status" value="2"/>
</dbReference>
<keyword evidence="4" id="KW-1185">Reference proteome</keyword>
<dbReference type="InterPro" id="IPR036779">
    <property type="entry name" value="LysM_dom_sf"/>
</dbReference>
<proteinExistence type="predicted"/>
<dbReference type="SUPFAM" id="SSF54106">
    <property type="entry name" value="LysM domain"/>
    <property type="match status" value="2"/>
</dbReference>
<feature type="chain" id="PRO_5045286781" evidence="1">
    <location>
        <begin position="30"/>
        <end position="349"/>
    </location>
</feature>
<organism evidence="3 4">
    <name type="scientific">Sinomonas terrae</name>
    <dbReference type="NCBI Taxonomy" id="2908838"/>
    <lineage>
        <taxon>Bacteria</taxon>
        <taxon>Bacillati</taxon>
        <taxon>Actinomycetota</taxon>
        <taxon>Actinomycetes</taxon>
        <taxon>Micrococcales</taxon>
        <taxon>Micrococcaceae</taxon>
        <taxon>Sinomonas</taxon>
    </lineage>
</organism>
<dbReference type="Pfam" id="PF01476">
    <property type="entry name" value="LysM"/>
    <property type="match status" value="2"/>
</dbReference>
<sequence length="349" mass="35779">MNKGRRLRAASVTASAAALTAAIAAPAAAAGDTYTVRSGDTLSGIASRTGVPLNTLFQLNGLGWSSIIYPGQQIRLGDGSGSGTPAGSGAAPTAAATAPQTYTVKRGDTLWGISRQSGVSLSDLYRLNGLGATSTIFPGQRIVLRAAPAEPPTAGQPSSSAAPAPSNVKAAVAPQPAWSSSMWNETTARQKTMYGVQEKTGIPLGTLISKGGGNTASGTESVAQIQSMVRQVASSMGVPTALALAIAEQESGFRQNVTSSVGAIGVMQIMPANASWLSSLSGRTLDLRNTTDNITAGVAMLRWLLKNAASQDIAIAGYYQGLYGVQAYGMYPDTKAYVAQVKARMAKYS</sequence>
<feature type="signal peptide" evidence="1">
    <location>
        <begin position="1"/>
        <end position="29"/>
    </location>
</feature>
<evidence type="ECO:0000313" key="4">
    <source>
        <dbReference type="Proteomes" id="UP001202922"/>
    </source>
</evidence>